<dbReference type="InterPro" id="IPR021874">
    <property type="entry name" value="Phage_Mu_Gp27"/>
</dbReference>
<dbReference type="Proteomes" id="UP000009145">
    <property type="component" value="Chromosome"/>
</dbReference>
<gene>
    <name evidence="2" type="ordered locus">Q7C_829</name>
</gene>
<accession>I1YGF5</accession>
<keyword evidence="3" id="KW-1185">Reference proteome</keyword>
<dbReference type="AlphaFoldDB" id="I1YGF5"/>
<dbReference type="KEGG" id="mec:Q7C_829"/>
<dbReference type="HOGENOM" id="CLU_125374_0_0_6"/>
<dbReference type="RefSeq" id="WP_014703419.1">
    <property type="nucleotide sequence ID" value="NC_017856.1"/>
</dbReference>
<evidence type="ECO:0000313" key="3">
    <source>
        <dbReference type="Proteomes" id="UP000009145"/>
    </source>
</evidence>
<proteinExistence type="predicted"/>
<feature type="coiled-coil region" evidence="1">
    <location>
        <begin position="130"/>
        <end position="158"/>
    </location>
</feature>
<reference evidence="2 3" key="1">
    <citation type="journal article" date="2012" name="J. Bacteriol.">
        <title>Complete genome sequences of Methylophaga sp. strain JAM1 and Methylophaga sp. strain JAM7.</title>
        <authorList>
            <person name="Villeneuve C."/>
            <person name="Martineau C."/>
            <person name="Mauffrey F."/>
            <person name="Villemur R."/>
        </authorList>
    </citation>
    <scope>NUCLEOTIDE SEQUENCE [LARGE SCALE GENOMIC DNA]</scope>
    <source>
        <strain evidence="2 3">JAM7</strain>
    </source>
</reference>
<dbReference type="Pfam" id="PF11985">
    <property type="entry name" value="Phage_Mu_Gp27"/>
    <property type="match status" value="1"/>
</dbReference>
<dbReference type="STRING" id="754477.Q7C_829"/>
<organism evidence="2 3">
    <name type="scientific">Methylophaga frappieri (strain ATCC BAA-2434 / DSM 25690 / JAM7)</name>
    <dbReference type="NCBI Taxonomy" id="754477"/>
    <lineage>
        <taxon>Bacteria</taxon>
        <taxon>Pseudomonadati</taxon>
        <taxon>Pseudomonadota</taxon>
        <taxon>Gammaproteobacteria</taxon>
        <taxon>Thiotrichales</taxon>
        <taxon>Piscirickettsiaceae</taxon>
        <taxon>Methylophaga</taxon>
    </lineage>
</organism>
<evidence type="ECO:0000313" key="2">
    <source>
        <dbReference type="EMBL" id="AFJ01998.1"/>
    </source>
</evidence>
<dbReference type="PATRIC" id="fig|754477.3.peg.818"/>
<dbReference type="EMBL" id="CP003380">
    <property type="protein sequence ID" value="AFJ01998.1"/>
    <property type="molecule type" value="Genomic_DNA"/>
</dbReference>
<name>I1YGF5_METFJ</name>
<protein>
    <submittedName>
        <fullName evidence="2">Phage terminase, small subunit</fullName>
    </submittedName>
</protein>
<keyword evidence="1" id="KW-0175">Coiled coil</keyword>
<dbReference type="OrthoDB" id="371328at2"/>
<sequence>MPPVSKVQKLSQDDKAWLDAELIKRGFSGYDDLEAICRERGIDISSSSLHRYGKSFNERLDAVKMITEQAKAVVDSAPDDEGAVNEALMRLVQEKLFNLVIDAEIDTSKLDLAKVAKAIADLGRASVSQKRLAAEAREQARQELLQEQEQRLEELRGSDGMSEQLEDRIRGILLGKA</sequence>
<dbReference type="eggNOG" id="ENOG502Z8Y4">
    <property type="taxonomic scope" value="Bacteria"/>
</dbReference>
<evidence type="ECO:0000256" key="1">
    <source>
        <dbReference type="SAM" id="Coils"/>
    </source>
</evidence>